<keyword evidence="5" id="KW-1185">Reference proteome</keyword>
<feature type="compositionally biased region" description="Gly residues" evidence="2">
    <location>
        <begin position="1580"/>
        <end position="1594"/>
    </location>
</feature>
<feature type="coiled-coil region" evidence="1">
    <location>
        <begin position="321"/>
        <end position="348"/>
    </location>
</feature>
<feature type="compositionally biased region" description="Low complexity" evidence="2">
    <location>
        <begin position="1565"/>
        <end position="1579"/>
    </location>
</feature>
<sequence length="1764" mass="185009">MSITILGVRLTLEGADKVDADLHKLSSSFAQTGVSAAQTAAAMRQVPAQFTDIVTSLQAGQAPLTVLLQQGGQLKDAFGGVGNAARAMSTYLSSLATPINLTAAAVAAVGVAAYQGAQEMATWRNAMIASGNSVGATVQQFQAVADSMDSVAGITKGSATQALVTFASTGKVASANLESFATSAIQWSRETGDSISDIAKNFADLAKEPLSATIKLNEGMNFLTLSVYQQIKALDDQGKTVEAANLAQRTYADTLGNRAAEMEKNIGAIERSWRNVKAATLDAWDALKSLGRDPTIGERALPLMDRIGDLEKMKAFGLFWNEEREKSLQLAKAELAELEKEFNAKNKIAAADAARNTSVAARIQADKDGLKYLSEEVKMRREIAQQLETLNAAGASDAEKAKREADIRASYNKKGPAASKEANPFAADQEAAKEWAKYVQEFSKAAADAEAKTEGLTKSQATLVEFLQSPGYANMPESARQLALEKAYAAIAAEKQGEAEKVLAAQAKEAAKAYDDTYESIVKRTDAIAGEAAKQREANEAIGLSASAIAALEAARLEEQAVAKLDRARLADEIDWSGKLGDAYREQASALRDLAKVKVDGAAAKGIAEAAKAAADEWKRTSESIERSITDSLMRGFESGKGFARNMRDTLVNLFKTLVLRPVISFIVNPVAAAITGSMGLSTAANAAGTVNAVTTGSSLLSGSGYVSGAQSIFNGGSRLFDMGLETMGQGMMDIGNWAARNATSLETFGNGLGYASAAISAFKGNWGAAAGAAIGTYLGGPIGATLGNFLGGLIDSAFAGESRSGGQYGVAYNGQVANNRRGETYQYVGQQFNRDNSTGVRVTNGKSYLMEADGLGATADAAINKAVAGAAETIDKTLAALGSKLQTTGYWAGLETSGKGRGGVFAGGSLTGGVGFGESGKGDNTAGTLYEKWSTQSPDAATAMANFTLDLKQSVVQALQAATDIPTTIKTMLTDDAGKLLEVESMTAEQVDALLKSIDNQIIAVQTLQQVADMLPLQNLKKLSFDASSELIKLAGGLDTLTSQAQSYYQNFYSASEQTDNTLGNIKTSLKSVGLELPTTRDGFRALVEAQDLNTESGRKAYAALMAVSSAFASVTPAAEGAAKRTAADIKSEKGNLQDQLDQLTMSNTDLLKKQREALDESNRAIFDQIQAEKKAQSVKAERTGLQDQLDQLTLTNAQLLEKQRAALDESNRAIFDQIQAEKKAASVKAERTNLQDQLDQLTLTNAELLAKQRAALDESNRAIFDQIQAEKKAAEVKSQRASLQDEYDQLTMTSAQLLDKQRNALDESNRALFDQVQAQKKANAVASERASLQTQLDQALGNTAALRAAELAKLDESNRALQERIWAIADARAAADAAYSALEASINKQRTALQQTASIAQEAVSTIGSIYETLKSNVADLYNSVASTQGQGKAAALDFIDQVLTGAQATGSLPDGQALTDAIAAARNGLSDSNTFASAFEQQRAQLVLAGKLADLQTIAGVQKSVAQQQLDAANDQLSKLDDTLAYWKQQLDISNGTYKATLSVADAIKDLSAAILKVNAATGTGSGSTSSGSAGSTSGGTSGGFSAGPGSGSAPTALTGEEANLASIRGYFLATYDLSNRAGSLAKIAQTAKEYNVTQARLAKAVGWNEDEMQRLFASAGIPAFAVGTNFVPRDMLAMIHQGEAIVPKAYNPAANGVLQSDGQVAQLLSALVARAEAAEAQLAALGGQLAELNNHAKRTADATNGNAEGGPQRVRIVGGA</sequence>
<dbReference type="EMBL" id="JAQSIO010000016">
    <property type="protein sequence ID" value="MDD0817213.1"/>
    <property type="molecule type" value="Genomic_DNA"/>
</dbReference>
<reference evidence="4 5" key="1">
    <citation type="submission" date="2023-02" db="EMBL/GenBank/DDBJ databases">
        <title>Bacterial whole genome sequence for Curvibacter sp. HBC28.</title>
        <authorList>
            <person name="Le V."/>
            <person name="Ko S.-R."/>
            <person name="Ahn C.-Y."/>
            <person name="Oh H.-M."/>
        </authorList>
    </citation>
    <scope>NUCLEOTIDE SEQUENCE [LARGE SCALE GENOMIC DNA]</scope>
    <source>
        <strain evidence="4 5">HBC28</strain>
    </source>
</reference>
<feature type="region of interest" description="Disordered" evidence="2">
    <location>
        <begin position="1565"/>
        <end position="1601"/>
    </location>
</feature>
<feature type="domain" description="Bacteriophage tail tape measure N-terminal" evidence="3">
    <location>
        <begin position="30"/>
        <end position="232"/>
    </location>
</feature>
<feature type="coiled-coil region" evidence="1">
    <location>
        <begin position="1177"/>
        <end position="1302"/>
    </location>
</feature>
<evidence type="ECO:0000256" key="2">
    <source>
        <dbReference type="SAM" id="MobiDB-lite"/>
    </source>
</evidence>
<dbReference type="Pfam" id="PF06791">
    <property type="entry name" value="TMP_2"/>
    <property type="match status" value="1"/>
</dbReference>
<evidence type="ECO:0000256" key="1">
    <source>
        <dbReference type="SAM" id="Coils"/>
    </source>
</evidence>
<protein>
    <submittedName>
        <fullName evidence="4">Phage tail length tape measure family protein</fullName>
    </submittedName>
</protein>
<dbReference type="Proteomes" id="UP001528672">
    <property type="component" value="Unassembled WGS sequence"/>
</dbReference>
<dbReference type="InterPro" id="IPR009628">
    <property type="entry name" value="Phage_tape_measure_N"/>
</dbReference>
<dbReference type="RefSeq" id="WP_273929682.1">
    <property type="nucleotide sequence ID" value="NZ_JAQSIO010000016.1"/>
</dbReference>
<evidence type="ECO:0000313" key="4">
    <source>
        <dbReference type="EMBL" id="MDD0817213.1"/>
    </source>
</evidence>
<gene>
    <name evidence="4" type="ORF">PSQ39_21440</name>
</gene>
<feature type="region of interest" description="Disordered" evidence="2">
    <location>
        <begin position="1743"/>
        <end position="1764"/>
    </location>
</feature>
<dbReference type="PANTHER" id="PTHR45615">
    <property type="entry name" value="MYOSIN HEAVY CHAIN, NON-MUSCLE"/>
    <property type="match status" value="1"/>
</dbReference>
<dbReference type="PANTHER" id="PTHR45615:SF66">
    <property type="entry name" value="CARD DOMAIN-CONTAINING PROTEIN"/>
    <property type="match status" value="1"/>
</dbReference>
<proteinExistence type="predicted"/>
<organism evidence="4 5">
    <name type="scientific">Curvibacter microcysteis</name>
    <dbReference type="NCBI Taxonomy" id="3026419"/>
    <lineage>
        <taxon>Bacteria</taxon>
        <taxon>Pseudomonadati</taxon>
        <taxon>Pseudomonadota</taxon>
        <taxon>Betaproteobacteria</taxon>
        <taxon>Burkholderiales</taxon>
        <taxon>Comamonadaceae</taxon>
        <taxon>Curvibacter</taxon>
    </lineage>
</organism>
<evidence type="ECO:0000259" key="3">
    <source>
        <dbReference type="Pfam" id="PF06791"/>
    </source>
</evidence>
<accession>A0ABT5ML22</accession>
<comment type="caution">
    <text evidence="4">The sequence shown here is derived from an EMBL/GenBank/DDBJ whole genome shotgun (WGS) entry which is preliminary data.</text>
</comment>
<keyword evidence="1" id="KW-0175">Coiled coil</keyword>
<feature type="coiled-coil region" evidence="1">
    <location>
        <begin position="1506"/>
        <end position="1533"/>
    </location>
</feature>
<name>A0ABT5ML22_9BURK</name>
<evidence type="ECO:0000313" key="5">
    <source>
        <dbReference type="Proteomes" id="UP001528672"/>
    </source>
</evidence>